<accession>A0A0M4T1P9</accession>
<evidence type="ECO:0000313" key="1">
    <source>
        <dbReference type="EMBL" id="ALF56209.1"/>
    </source>
</evidence>
<dbReference type="KEGG" id="npz:ACX27_01470"/>
<dbReference type="AlphaFoldDB" id="A0A0M4T1P9"/>
<dbReference type="STRING" id="224013.ACX27_01470"/>
<evidence type="ECO:0000313" key="2">
    <source>
        <dbReference type="Proteomes" id="UP000062645"/>
    </source>
</evidence>
<proteinExistence type="predicted"/>
<reference evidence="2" key="1">
    <citation type="submission" date="2015-07" db="EMBL/GenBank/DDBJ databases">
        <title>Genome Of Nitrogen-Fixing Cyanobacterium Nostoc piscinale CENA21 From Solimoes/Amazon River Floodplain Sediments And Comparative Genomics To Uncover Biosynthetic Natural Products Potential.</title>
        <authorList>
            <person name="Leao T.F."/>
            <person name="Leao P.N."/>
            <person name="Guimaraes P.I."/>
            <person name="de Melo A.G.C."/>
            <person name="Ramos R.T.J."/>
            <person name="Silva A."/>
            <person name="Fiore M.F."/>
            <person name="Schneider M.P.C."/>
        </authorList>
    </citation>
    <scope>NUCLEOTIDE SEQUENCE [LARGE SCALE GENOMIC DNA]</scope>
    <source>
        <strain evidence="2">CENA21</strain>
    </source>
</reference>
<reference evidence="1 2" key="2">
    <citation type="journal article" date="2016" name="Genome Announc.">
        <title>Draft Genome Sequence of the N2-Fixing Cyanobacterium Nostoc piscinale CENA21, Isolated from the Brazilian Amazon Floodplain.</title>
        <authorList>
            <person name="Leao T."/>
            <person name="Guimaraes P.I."/>
            <person name="de Melo A.G."/>
            <person name="Ramos R.T."/>
            <person name="Leao P.N."/>
            <person name="Silva A."/>
            <person name="Fiore M.F."/>
            <person name="Schneider M.P."/>
        </authorList>
    </citation>
    <scope>NUCLEOTIDE SEQUENCE [LARGE SCALE GENOMIC DNA]</scope>
    <source>
        <strain evidence="1 2">CENA21</strain>
    </source>
</reference>
<gene>
    <name evidence="1" type="ORF">ACX27_01470</name>
</gene>
<name>A0A0M4T1P9_9NOSO</name>
<keyword evidence="2" id="KW-1185">Reference proteome</keyword>
<dbReference type="OrthoDB" id="486829at2"/>
<dbReference type="Proteomes" id="UP000062645">
    <property type="component" value="Chromosome"/>
</dbReference>
<protein>
    <submittedName>
        <fullName evidence="1">Uncharacterized protein</fullName>
    </submittedName>
</protein>
<dbReference type="PATRIC" id="fig|224013.5.peg.356"/>
<sequence length="126" mass="14473">MFTRTELEVLTVQQLKTLCWRYGLRPLASGAYKDNYISALMAFPLLAIQQMDDGEGLKLPTFEILQHLGTILDQMGQPSDHQAALIKASLEGKYMNPPQRWYQEKLLNRYHAKHNIEQAITLLSIQ</sequence>
<dbReference type="EMBL" id="CP012036">
    <property type="protein sequence ID" value="ALF56209.1"/>
    <property type="molecule type" value="Genomic_DNA"/>
</dbReference>
<organism evidence="1 2">
    <name type="scientific">Nostoc piscinale CENA21</name>
    <dbReference type="NCBI Taxonomy" id="224013"/>
    <lineage>
        <taxon>Bacteria</taxon>
        <taxon>Bacillati</taxon>
        <taxon>Cyanobacteriota</taxon>
        <taxon>Cyanophyceae</taxon>
        <taxon>Nostocales</taxon>
        <taxon>Nostocaceae</taxon>
        <taxon>Nostoc</taxon>
    </lineage>
</organism>